<dbReference type="SUPFAM" id="SSF52374">
    <property type="entry name" value="Nucleotidylyl transferase"/>
    <property type="match status" value="1"/>
</dbReference>
<feature type="domain" description="ATP-sulfurylase PUA-like" evidence="10">
    <location>
        <begin position="6"/>
        <end position="163"/>
    </location>
</feature>
<evidence type="ECO:0000256" key="5">
    <source>
        <dbReference type="ARBA" id="ARBA00022840"/>
    </source>
</evidence>
<dbReference type="GO" id="GO:0005524">
    <property type="term" value="F:ATP binding"/>
    <property type="evidence" value="ECO:0007669"/>
    <property type="project" value="UniProtKB-KW"/>
</dbReference>
<dbReference type="Pfam" id="PF01747">
    <property type="entry name" value="ATP-sulfurylase"/>
    <property type="match status" value="1"/>
</dbReference>
<evidence type="ECO:0000313" key="12">
    <source>
        <dbReference type="Proteomes" id="UP000176420"/>
    </source>
</evidence>
<protein>
    <recommendedName>
        <fullName evidence="8">Sulfate adenylyltransferase</fullName>
        <ecNumber evidence="8">2.7.7.4</ecNumber>
    </recommendedName>
    <alternativeName>
        <fullName evidence="8">ATP-sulfurylase</fullName>
    </alternativeName>
    <alternativeName>
        <fullName evidence="8">Sulfate adenylate transferase</fullName>
        <shortName evidence="8">SAT</shortName>
    </alternativeName>
</protein>
<dbReference type="InterPro" id="IPR020792">
    <property type="entry name" value="SO4_adenylyltransferase_pro"/>
</dbReference>
<dbReference type="InterPro" id="IPR024951">
    <property type="entry name" value="Sulfurylase_cat_dom"/>
</dbReference>
<organism evidence="11 12">
    <name type="scientific">Candidatus Kerfeldbacteria bacterium RIFOXYB2_FULL_38_14</name>
    <dbReference type="NCBI Taxonomy" id="1798547"/>
    <lineage>
        <taxon>Bacteria</taxon>
        <taxon>Candidatus Kerfeldiibacteriota</taxon>
    </lineage>
</organism>
<dbReference type="Pfam" id="PF14306">
    <property type="entry name" value="PUA_2"/>
    <property type="match status" value="1"/>
</dbReference>
<dbReference type="SUPFAM" id="SSF88697">
    <property type="entry name" value="PUA domain-like"/>
    <property type="match status" value="1"/>
</dbReference>
<dbReference type="EC" id="2.7.7.4" evidence="8"/>
<evidence type="ECO:0000256" key="3">
    <source>
        <dbReference type="ARBA" id="ARBA00022695"/>
    </source>
</evidence>
<dbReference type="Proteomes" id="UP000176420">
    <property type="component" value="Unassembled WGS sequence"/>
</dbReference>
<sequence>MENFIIAPHGNILINRVLSPEHIVVAKTKTENLPQIILDEEQVKDAKNIARGVLSPLSGFMNEADFVSCVNKMKLADGTVWPIPFVLGVTEEKAEEFKTGDEVALIDKQQQLIAILEVGDLYTFDPAQVAFHVFGTTDKAHPGVARWYHMPPVLIGGKIDLVDNSKEPYYEYNLDPAETRFLFESRGWKTVVGFQTRNAPHRAHEYLQRCGLELCDGLFINPIIGEKKAGDFKDELIIETYDYMAKHIFPKNKVAFSILPARMNYAGPREAVLHAIIRKNFGCTHFVVGRDHAGVGDYYGTYAAQEVFDQIEDLGIHILKFEHSFMCLKCDTVATIKTCGHTDADRIPPSGSKIRKLLQEKKVVPATIMRPEIVDILLKTDDPFVS</sequence>
<proteinExistence type="inferred from homology"/>
<dbReference type="InterPro" id="IPR002650">
    <property type="entry name" value="Sulphate_adenylyltransferase"/>
</dbReference>
<dbReference type="PANTHER" id="PTHR43509">
    <property type="match status" value="1"/>
</dbReference>
<dbReference type="AlphaFoldDB" id="A0A1G2BG73"/>
<dbReference type="EMBL" id="MHKI01000003">
    <property type="protein sequence ID" value="OGY88228.1"/>
    <property type="molecule type" value="Genomic_DNA"/>
</dbReference>
<dbReference type="PANTHER" id="PTHR43509:SF1">
    <property type="entry name" value="SULFATE ADENYLYLTRANSFERASE"/>
    <property type="match status" value="1"/>
</dbReference>
<dbReference type="GO" id="GO:0004781">
    <property type="term" value="F:sulfate adenylyltransferase (ATP) activity"/>
    <property type="evidence" value="ECO:0007669"/>
    <property type="project" value="UniProtKB-UniRule"/>
</dbReference>
<comment type="catalytic activity">
    <reaction evidence="7 8">
        <text>sulfate + ATP + H(+) = adenosine 5'-phosphosulfate + diphosphate</text>
        <dbReference type="Rhea" id="RHEA:18133"/>
        <dbReference type="ChEBI" id="CHEBI:15378"/>
        <dbReference type="ChEBI" id="CHEBI:16189"/>
        <dbReference type="ChEBI" id="CHEBI:30616"/>
        <dbReference type="ChEBI" id="CHEBI:33019"/>
        <dbReference type="ChEBI" id="CHEBI:58243"/>
        <dbReference type="EC" id="2.7.7.4"/>
    </reaction>
</comment>
<keyword evidence="2 8" id="KW-0808">Transferase</keyword>
<keyword evidence="3 8" id="KW-0548">Nucleotidyltransferase</keyword>
<dbReference type="UniPathway" id="UPA00140">
    <property type="reaction ID" value="UER00204"/>
</dbReference>
<dbReference type="InterPro" id="IPR014729">
    <property type="entry name" value="Rossmann-like_a/b/a_fold"/>
</dbReference>
<comment type="pathway">
    <text evidence="1 8">Sulfur metabolism; hydrogen sulfide biosynthesis; sulfite from sulfate: step 1/3.</text>
</comment>
<reference evidence="11 12" key="1">
    <citation type="journal article" date="2016" name="Nat. Commun.">
        <title>Thousands of microbial genomes shed light on interconnected biogeochemical processes in an aquifer system.</title>
        <authorList>
            <person name="Anantharaman K."/>
            <person name="Brown C.T."/>
            <person name="Hug L.A."/>
            <person name="Sharon I."/>
            <person name="Castelle C.J."/>
            <person name="Probst A.J."/>
            <person name="Thomas B.C."/>
            <person name="Singh A."/>
            <person name="Wilkins M.J."/>
            <person name="Karaoz U."/>
            <person name="Brodie E.L."/>
            <person name="Williams K.H."/>
            <person name="Hubbard S.S."/>
            <person name="Banfield J.F."/>
        </authorList>
    </citation>
    <scope>NUCLEOTIDE SEQUENCE [LARGE SCALE GENOMIC DNA]</scope>
</reference>
<name>A0A1G2BG73_9BACT</name>
<dbReference type="Gene3D" id="3.10.400.10">
    <property type="entry name" value="Sulfate adenylyltransferase"/>
    <property type="match status" value="1"/>
</dbReference>
<evidence type="ECO:0000256" key="6">
    <source>
        <dbReference type="ARBA" id="ARBA00037980"/>
    </source>
</evidence>
<dbReference type="Gene3D" id="3.40.50.620">
    <property type="entry name" value="HUPs"/>
    <property type="match status" value="1"/>
</dbReference>
<gene>
    <name evidence="8" type="primary">sat</name>
    <name evidence="11" type="ORF">A2319_03495</name>
</gene>
<feature type="domain" description="Sulphate adenylyltransferase catalytic" evidence="9">
    <location>
        <begin position="171"/>
        <end position="379"/>
    </location>
</feature>
<comment type="caution">
    <text evidence="11">The sequence shown here is derived from an EMBL/GenBank/DDBJ whole genome shotgun (WGS) entry which is preliminary data.</text>
</comment>
<comment type="similarity">
    <text evidence="6 8">Belongs to the sulfate adenylyltransferase family.</text>
</comment>
<evidence type="ECO:0000256" key="8">
    <source>
        <dbReference type="HAMAP-Rule" id="MF_00066"/>
    </source>
</evidence>
<evidence type="ECO:0000256" key="1">
    <source>
        <dbReference type="ARBA" id="ARBA00005048"/>
    </source>
</evidence>
<evidence type="ECO:0000256" key="4">
    <source>
        <dbReference type="ARBA" id="ARBA00022741"/>
    </source>
</evidence>
<dbReference type="HAMAP" id="MF_00066">
    <property type="entry name" value="Sulf_adenylyltr"/>
    <property type="match status" value="1"/>
</dbReference>
<keyword evidence="5 8" id="KW-0067">ATP-binding</keyword>
<evidence type="ECO:0000256" key="2">
    <source>
        <dbReference type="ARBA" id="ARBA00022679"/>
    </source>
</evidence>
<dbReference type="GO" id="GO:0070814">
    <property type="term" value="P:hydrogen sulfide biosynthetic process"/>
    <property type="evidence" value="ECO:0007669"/>
    <property type="project" value="UniProtKB-UniRule"/>
</dbReference>
<dbReference type="NCBIfam" id="NF003166">
    <property type="entry name" value="PRK04149.1"/>
    <property type="match status" value="1"/>
</dbReference>
<evidence type="ECO:0000313" key="11">
    <source>
        <dbReference type="EMBL" id="OGY88228.1"/>
    </source>
</evidence>
<dbReference type="InterPro" id="IPR015947">
    <property type="entry name" value="PUA-like_sf"/>
</dbReference>
<dbReference type="InterPro" id="IPR025980">
    <property type="entry name" value="ATP-Sase_PUA-like_dom"/>
</dbReference>
<evidence type="ECO:0000259" key="10">
    <source>
        <dbReference type="Pfam" id="PF14306"/>
    </source>
</evidence>
<accession>A0A1G2BG73</accession>
<evidence type="ECO:0000256" key="7">
    <source>
        <dbReference type="ARBA" id="ARBA00049370"/>
    </source>
</evidence>
<dbReference type="GO" id="GO:0000103">
    <property type="term" value="P:sulfate assimilation"/>
    <property type="evidence" value="ECO:0007669"/>
    <property type="project" value="UniProtKB-UniRule"/>
</dbReference>
<dbReference type="CDD" id="cd00517">
    <property type="entry name" value="ATPS"/>
    <property type="match status" value="1"/>
</dbReference>
<dbReference type="NCBIfam" id="TIGR00339">
    <property type="entry name" value="sopT"/>
    <property type="match status" value="1"/>
</dbReference>
<keyword evidence="4 8" id="KW-0547">Nucleotide-binding</keyword>
<evidence type="ECO:0000259" key="9">
    <source>
        <dbReference type="Pfam" id="PF01747"/>
    </source>
</evidence>